<evidence type="ECO:0000313" key="5">
    <source>
        <dbReference type="Proteomes" id="UP000290289"/>
    </source>
</evidence>
<feature type="domain" description="Terpene synthase N-terminal" evidence="3">
    <location>
        <begin position="2"/>
        <end position="66"/>
    </location>
</feature>
<name>A0A498I157_MALDO</name>
<dbReference type="InterPro" id="IPR001906">
    <property type="entry name" value="Terpene_synth_N"/>
</dbReference>
<protein>
    <recommendedName>
        <fullName evidence="3">Terpene synthase N-terminal domain-containing protein</fullName>
    </recommendedName>
</protein>
<evidence type="ECO:0000256" key="1">
    <source>
        <dbReference type="ARBA" id="ARBA00001946"/>
    </source>
</evidence>
<organism evidence="4 5">
    <name type="scientific">Malus domestica</name>
    <name type="common">Apple</name>
    <name type="synonym">Pyrus malus</name>
    <dbReference type="NCBI Taxonomy" id="3750"/>
    <lineage>
        <taxon>Eukaryota</taxon>
        <taxon>Viridiplantae</taxon>
        <taxon>Streptophyta</taxon>
        <taxon>Embryophyta</taxon>
        <taxon>Tracheophyta</taxon>
        <taxon>Spermatophyta</taxon>
        <taxon>Magnoliopsida</taxon>
        <taxon>eudicotyledons</taxon>
        <taxon>Gunneridae</taxon>
        <taxon>Pentapetalae</taxon>
        <taxon>rosids</taxon>
        <taxon>fabids</taxon>
        <taxon>Rosales</taxon>
        <taxon>Rosaceae</taxon>
        <taxon>Amygdaloideae</taxon>
        <taxon>Maleae</taxon>
        <taxon>Malus</taxon>
    </lineage>
</organism>
<dbReference type="GO" id="GO:0016114">
    <property type="term" value="P:terpenoid biosynthetic process"/>
    <property type="evidence" value="ECO:0007669"/>
    <property type="project" value="InterPro"/>
</dbReference>
<dbReference type="GO" id="GO:0010333">
    <property type="term" value="F:terpene synthase activity"/>
    <property type="evidence" value="ECO:0007669"/>
    <property type="project" value="InterPro"/>
</dbReference>
<keyword evidence="2" id="KW-0460">Magnesium</keyword>
<dbReference type="SUPFAM" id="SSF48239">
    <property type="entry name" value="Terpenoid cyclases/Protein prenyltransferases"/>
    <property type="match status" value="1"/>
</dbReference>
<sequence>MDDNGSFKAWLCKDVKGMLSLYEASYFAFEGENLLDEGLAFSTNYLKNLSAPSVTNGLAEQVSHALELPLHHRMQRLEAR</sequence>
<dbReference type="PANTHER" id="PTHR31225:SF252">
    <property type="entry name" value="TERPENE SYNTHASE 12-RELATED"/>
    <property type="match status" value="1"/>
</dbReference>
<proteinExistence type="predicted"/>
<dbReference type="PANTHER" id="PTHR31225">
    <property type="entry name" value="OS04G0344100 PROTEIN-RELATED"/>
    <property type="match status" value="1"/>
</dbReference>
<comment type="caution">
    <text evidence="4">The sequence shown here is derived from an EMBL/GenBank/DDBJ whole genome shotgun (WGS) entry which is preliminary data.</text>
</comment>
<evidence type="ECO:0000313" key="4">
    <source>
        <dbReference type="EMBL" id="RXH75982.1"/>
    </source>
</evidence>
<evidence type="ECO:0000259" key="3">
    <source>
        <dbReference type="Pfam" id="PF01397"/>
    </source>
</evidence>
<gene>
    <name evidence="4" type="ORF">DVH24_042769</name>
</gene>
<dbReference type="Proteomes" id="UP000290289">
    <property type="component" value="Chromosome 15"/>
</dbReference>
<dbReference type="AlphaFoldDB" id="A0A498I157"/>
<keyword evidence="5" id="KW-1185">Reference proteome</keyword>
<dbReference type="InterPro" id="IPR036965">
    <property type="entry name" value="Terpene_synth_N_sf"/>
</dbReference>
<dbReference type="EMBL" id="RDQH01000341">
    <property type="protein sequence ID" value="RXH75982.1"/>
    <property type="molecule type" value="Genomic_DNA"/>
</dbReference>
<evidence type="ECO:0000256" key="2">
    <source>
        <dbReference type="ARBA" id="ARBA00022842"/>
    </source>
</evidence>
<dbReference type="InterPro" id="IPR008930">
    <property type="entry name" value="Terpenoid_cyclase/PrenylTrfase"/>
</dbReference>
<dbReference type="Pfam" id="PF01397">
    <property type="entry name" value="Terpene_synth"/>
    <property type="match status" value="1"/>
</dbReference>
<dbReference type="Gene3D" id="1.50.10.130">
    <property type="entry name" value="Terpene synthase, N-terminal domain"/>
    <property type="match status" value="1"/>
</dbReference>
<reference evidence="4 5" key="1">
    <citation type="submission" date="2018-10" db="EMBL/GenBank/DDBJ databases">
        <title>A high-quality apple genome assembly.</title>
        <authorList>
            <person name="Hu J."/>
        </authorList>
    </citation>
    <scope>NUCLEOTIDE SEQUENCE [LARGE SCALE GENOMIC DNA]</scope>
    <source>
        <strain evidence="5">cv. HFTH1</strain>
        <tissue evidence="4">Young leaf</tissue>
    </source>
</reference>
<dbReference type="InterPro" id="IPR050148">
    <property type="entry name" value="Terpene_synthase-like"/>
</dbReference>
<accession>A0A498I157</accession>
<comment type="cofactor">
    <cofactor evidence="1">
        <name>Mg(2+)</name>
        <dbReference type="ChEBI" id="CHEBI:18420"/>
    </cofactor>
</comment>